<name>A0A1I7YZA0_9BILA</name>
<dbReference type="AlphaFoldDB" id="A0A1I7YZA0"/>
<evidence type="ECO:0000313" key="2">
    <source>
        <dbReference type="WBParaSite" id="L893_g21216.t1"/>
    </source>
</evidence>
<keyword evidence="1" id="KW-1185">Reference proteome</keyword>
<protein>
    <submittedName>
        <fullName evidence="2">VPS37 C-terminal domain-containing protein</fullName>
    </submittedName>
</protein>
<evidence type="ECO:0000313" key="1">
    <source>
        <dbReference type="Proteomes" id="UP000095287"/>
    </source>
</evidence>
<proteinExistence type="predicted"/>
<organism evidence="1 2">
    <name type="scientific">Steinernema glaseri</name>
    <dbReference type="NCBI Taxonomy" id="37863"/>
    <lineage>
        <taxon>Eukaryota</taxon>
        <taxon>Metazoa</taxon>
        <taxon>Ecdysozoa</taxon>
        <taxon>Nematoda</taxon>
        <taxon>Chromadorea</taxon>
        <taxon>Rhabditida</taxon>
        <taxon>Tylenchina</taxon>
        <taxon>Panagrolaimomorpha</taxon>
        <taxon>Strongyloidoidea</taxon>
        <taxon>Steinernematidae</taxon>
        <taxon>Steinernema</taxon>
    </lineage>
</organism>
<sequence>MSKNGGSLETANSNSAEIETEYLARELKKLKEEEAALDTFLVFLRGRKRQLLLEQEQIRRISEEHA</sequence>
<accession>A0A1I7YZA0</accession>
<dbReference type="WBParaSite" id="L893_g21216.t1">
    <property type="protein sequence ID" value="L893_g21216.t1"/>
    <property type="gene ID" value="L893_g21216"/>
</dbReference>
<reference evidence="2" key="1">
    <citation type="submission" date="2016-11" db="UniProtKB">
        <authorList>
            <consortium name="WormBaseParasite"/>
        </authorList>
    </citation>
    <scope>IDENTIFICATION</scope>
</reference>
<dbReference type="Proteomes" id="UP000095287">
    <property type="component" value="Unplaced"/>
</dbReference>